<evidence type="ECO:0000313" key="3">
    <source>
        <dbReference type="Proteomes" id="UP001201980"/>
    </source>
</evidence>
<evidence type="ECO:0000313" key="2">
    <source>
        <dbReference type="EMBL" id="KAJ2904148.1"/>
    </source>
</evidence>
<dbReference type="EMBL" id="JAKWBI020000061">
    <property type="protein sequence ID" value="KAJ2904148.1"/>
    <property type="molecule type" value="Genomic_DNA"/>
</dbReference>
<name>A0AAD5RTY5_9PEZI</name>
<protein>
    <submittedName>
        <fullName evidence="2">Uncharacterized protein</fullName>
    </submittedName>
</protein>
<accession>A0AAD5RTY5</accession>
<keyword evidence="1" id="KW-0472">Membrane</keyword>
<keyword evidence="1" id="KW-1133">Transmembrane helix</keyword>
<organism evidence="2 3">
    <name type="scientific">Zalerion maritima</name>
    <dbReference type="NCBI Taxonomy" id="339359"/>
    <lineage>
        <taxon>Eukaryota</taxon>
        <taxon>Fungi</taxon>
        <taxon>Dikarya</taxon>
        <taxon>Ascomycota</taxon>
        <taxon>Pezizomycotina</taxon>
        <taxon>Sordariomycetes</taxon>
        <taxon>Lulworthiomycetidae</taxon>
        <taxon>Lulworthiales</taxon>
        <taxon>Lulworthiaceae</taxon>
        <taxon>Zalerion</taxon>
    </lineage>
</organism>
<gene>
    <name evidence="2" type="ORF">MKZ38_008769</name>
</gene>
<keyword evidence="3" id="KW-1185">Reference proteome</keyword>
<dbReference type="Proteomes" id="UP001201980">
    <property type="component" value="Unassembled WGS sequence"/>
</dbReference>
<dbReference type="AlphaFoldDB" id="A0AAD5RTY5"/>
<proteinExistence type="predicted"/>
<evidence type="ECO:0000256" key="1">
    <source>
        <dbReference type="SAM" id="Phobius"/>
    </source>
</evidence>
<sequence length="123" mass="13294">MRDAEALWALVLRVSPVIAVVEVYAWAVLGAVVTRRDQNPDNSSVVLDARGGVGVGRGLGVFVAEVSSLEANRVGVWWLGFAAEKRMSQEDCLVVMVDARGNGSSVCLDPWSLLYTSLTRDED</sequence>
<reference evidence="2" key="1">
    <citation type="submission" date="2022-07" db="EMBL/GenBank/DDBJ databases">
        <title>Draft genome sequence of Zalerion maritima ATCC 34329, a (micro)plastics degrading marine fungus.</title>
        <authorList>
            <person name="Paco A."/>
            <person name="Goncalves M.F.M."/>
            <person name="Rocha-Santos T.A.P."/>
            <person name="Alves A."/>
        </authorList>
    </citation>
    <scope>NUCLEOTIDE SEQUENCE</scope>
    <source>
        <strain evidence="2">ATCC 34329</strain>
    </source>
</reference>
<keyword evidence="1" id="KW-0812">Transmembrane</keyword>
<feature type="transmembrane region" description="Helical" evidence="1">
    <location>
        <begin position="6"/>
        <end position="29"/>
    </location>
</feature>
<comment type="caution">
    <text evidence="2">The sequence shown here is derived from an EMBL/GenBank/DDBJ whole genome shotgun (WGS) entry which is preliminary data.</text>
</comment>